<feature type="domain" description="AB hydrolase-1" evidence="2">
    <location>
        <begin position="36"/>
        <end position="256"/>
    </location>
</feature>
<evidence type="ECO:0000256" key="1">
    <source>
        <dbReference type="SAM" id="SignalP"/>
    </source>
</evidence>
<dbReference type="GO" id="GO:0016787">
    <property type="term" value="F:hydrolase activity"/>
    <property type="evidence" value="ECO:0007669"/>
    <property type="project" value="UniProtKB-KW"/>
</dbReference>
<keyword evidence="1" id="KW-0732">Signal</keyword>
<evidence type="ECO:0000313" key="4">
    <source>
        <dbReference type="Proteomes" id="UP000319931"/>
    </source>
</evidence>
<dbReference type="AlphaFoldDB" id="A0A502FUI2"/>
<organism evidence="3 4">
    <name type="scientific">Sphingomonas glacialis</name>
    <dbReference type="NCBI Taxonomy" id="658225"/>
    <lineage>
        <taxon>Bacteria</taxon>
        <taxon>Pseudomonadati</taxon>
        <taxon>Pseudomonadota</taxon>
        <taxon>Alphaproteobacteria</taxon>
        <taxon>Sphingomonadales</taxon>
        <taxon>Sphingomonadaceae</taxon>
        <taxon>Sphingomonas</taxon>
    </lineage>
</organism>
<sequence>MRAWLMTASLLAMFSAPATLPAAPHPNSGTEPKPTIVLVHGAFAGSSSWNSVIADLSRDGYPVIAAANPLRSVKGDAAYVASIVASVKGPVILVGHSYGGEVISVAAVGRSNVKALVFVAGLAPEVGESAASLGTRFPAGTLNETLAPPVPLPDGNNDLYIDQTRYWKQFAADVPQNDARGMAVTQRPVTQAALGEPVAALSWRNVPSWFVWGSLDRNIPAALHAYMAERAKAREALEVPGASHVVMISHPHEVAAMIERAATTR</sequence>
<dbReference type="Pfam" id="PF12697">
    <property type="entry name" value="Abhydrolase_6"/>
    <property type="match status" value="1"/>
</dbReference>
<dbReference type="SUPFAM" id="SSF53474">
    <property type="entry name" value="alpha/beta-Hydrolases"/>
    <property type="match status" value="1"/>
</dbReference>
<evidence type="ECO:0000259" key="2">
    <source>
        <dbReference type="Pfam" id="PF12697"/>
    </source>
</evidence>
<feature type="signal peptide" evidence="1">
    <location>
        <begin position="1"/>
        <end position="18"/>
    </location>
</feature>
<feature type="chain" id="PRO_5021434647" evidence="1">
    <location>
        <begin position="19"/>
        <end position="265"/>
    </location>
</feature>
<dbReference type="Proteomes" id="UP000319931">
    <property type="component" value="Unassembled WGS sequence"/>
</dbReference>
<dbReference type="InterPro" id="IPR029058">
    <property type="entry name" value="AB_hydrolase_fold"/>
</dbReference>
<dbReference type="InterPro" id="IPR000073">
    <property type="entry name" value="AB_hydrolase_1"/>
</dbReference>
<keyword evidence="3" id="KW-0378">Hydrolase</keyword>
<dbReference type="Gene3D" id="3.40.50.1820">
    <property type="entry name" value="alpha/beta hydrolase"/>
    <property type="match status" value="1"/>
</dbReference>
<dbReference type="OrthoDB" id="9814966at2"/>
<dbReference type="PANTHER" id="PTHR37017">
    <property type="entry name" value="AB HYDROLASE-1 DOMAIN-CONTAINING PROTEIN-RELATED"/>
    <property type="match status" value="1"/>
</dbReference>
<reference evidence="3 4" key="1">
    <citation type="journal article" date="2019" name="Environ. Microbiol.">
        <title>Species interactions and distinct microbial communities in high Arctic permafrost affected cryosols are associated with the CH4 and CO2 gas fluxes.</title>
        <authorList>
            <person name="Altshuler I."/>
            <person name="Hamel J."/>
            <person name="Turney S."/>
            <person name="Magnuson E."/>
            <person name="Levesque R."/>
            <person name="Greer C."/>
            <person name="Whyte L.G."/>
        </authorList>
    </citation>
    <scope>NUCLEOTIDE SEQUENCE [LARGE SCALE GENOMIC DNA]</scope>
    <source>
        <strain evidence="3 4">E6.1</strain>
    </source>
</reference>
<proteinExistence type="predicted"/>
<dbReference type="InterPro" id="IPR052897">
    <property type="entry name" value="Sec-Metab_Biosynth_Hydrolase"/>
</dbReference>
<evidence type="ECO:0000313" key="3">
    <source>
        <dbReference type="EMBL" id="TPG53049.1"/>
    </source>
</evidence>
<gene>
    <name evidence="3" type="ORF">EAH76_12060</name>
</gene>
<keyword evidence="4" id="KW-1185">Reference proteome</keyword>
<accession>A0A502FUI2</accession>
<dbReference type="PANTHER" id="PTHR37017:SF11">
    <property type="entry name" value="ESTERASE_LIPASE_THIOESTERASE DOMAIN-CONTAINING PROTEIN"/>
    <property type="match status" value="1"/>
</dbReference>
<protein>
    <submittedName>
        <fullName evidence="3">Alpha/beta hydrolase</fullName>
    </submittedName>
</protein>
<dbReference type="EMBL" id="RCZC01000003">
    <property type="protein sequence ID" value="TPG53049.1"/>
    <property type="molecule type" value="Genomic_DNA"/>
</dbReference>
<comment type="caution">
    <text evidence="3">The sequence shown here is derived from an EMBL/GenBank/DDBJ whole genome shotgun (WGS) entry which is preliminary data.</text>
</comment>
<name>A0A502FUI2_9SPHN</name>